<dbReference type="Gene3D" id="3.30.559.10">
    <property type="entry name" value="Chloramphenicol acetyltransferase-like domain"/>
    <property type="match status" value="1"/>
</dbReference>
<accession>A0ABR3R2F1</accession>
<dbReference type="InterPro" id="IPR023213">
    <property type="entry name" value="CAT-like_dom_sf"/>
</dbReference>
<evidence type="ECO:0000256" key="1">
    <source>
        <dbReference type="ARBA" id="ARBA00022679"/>
    </source>
</evidence>
<name>A0ABR3R2F1_9PLEO</name>
<organism evidence="2 3">
    <name type="scientific">Nothophoma quercina</name>
    <dbReference type="NCBI Taxonomy" id="749835"/>
    <lineage>
        <taxon>Eukaryota</taxon>
        <taxon>Fungi</taxon>
        <taxon>Dikarya</taxon>
        <taxon>Ascomycota</taxon>
        <taxon>Pezizomycotina</taxon>
        <taxon>Dothideomycetes</taxon>
        <taxon>Pleosporomycetidae</taxon>
        <taxon>Pleosporales</taxon>
        <taxon>Pleosporineae</taxon>
        <taxon>Didymellaceae</taxon>
        <taxon>Nothophoma</taxon>
    </lineage>
</organism>
<dbReference type="Pfam" id="PF02458">
    <property type="entry name" value="Transferase"/>
    <property type="match status" value="1"/>
</dbReference>
<keyword evidence="1" id="KW-0808">Transferase</keyword>
<evidence type="ECO:0000313" key="3">
    <source>
        <dbReference type="Proteomes" id="UP001521222"/>
    </source>
</evidence>
<gene>
    <name evidence="2" type="ORF">SLS59_007162</name>
</gene>
<comment type="caution">
    <text evidence="2">The sequence shown here is derived from an EMBL/GenBank/DDBJ whole genome shotgun (WGS) entry which is preliminary data.</text>
</comment>
<evidence type="ECO:0000313" key="2">
    <source>
        <dbReference type="EMBL" id="KAL1598152.1"/>
    </source>
</evidence>
<keyword evidence="3" id="KW-1185">Reference proteome</keyword>
<proteinExistence type="predicted"/>
<reference evidence="2 3" key="1">
    <citation type="submission" date="2024-02" db="EMBL/GenBank/DDBJ databases">
        <title>De novo assembly and annotation of 12 fungi associated with fruit tree decline syndrome in Ontario, Canada.</title>
        <authorList>
            <person name="Sulman M."/>
            <person name="Ellouze W."/>
            <person name="Ilyukhin E."/>
        </authorList>
    </citation>
    <scope>NUCLEOTIDE SEQUENCE [LARGE SCALE GENOMIC DNA]</scope>
    <source>
        <strain evidence="2 3">M97-236</strain>
    </source>
</reference>
<dbReference type="PANTHER" id="PTHR31896:SF64">
    <property type="entry name" value="TRICHOTHECENE 3-O-ACETYLTRANSFERASE"/>
    <property type="match status" value="1"/>
</dbReference>
<protein>
    <submittedName>
        <fullName evidence="2">Uncharacterized protein</fullName>
    </submittedName>
</protein>
<sequence>MVVPQQKEGTQLNDARHALDSLTTNAPTMKLPEFRFPGDPINPPLRDNPYKLSAKILVFSASKITKLAASLSTITKGRISTFTALTALIWSQITNARRDAMIEKGIQKTTVGIAIDHRKRVGPLIPSDYIGNCANGMTVSLPLAVILTSHTMDEEHIAPVALAISNGLSEIDLDWFRARLLIMSKQENSSKLLLNVDTRNGPDIFITSWMHIGADDLWAIGGTVKVQSEYGDMRRWFSKPTAIRKPQCQTEGGIQILPRRKGDEAPFEILCCLEEGEMKRTMQGLQEREWVEQIVDG</sequence>
<dbReference type="PANTHER" id="PTHR31896">
    <property type="entry name" value="FAMILY REGULATORY PROTEIN, PUTATIVE (AFU_ORTHOLOGUE AFUA_3G14730)-RELATED"/>
    <property type="match status" value="1"/>
</dbReference>
<dbReference type="InterPro" id="IPR051283">
    <property type="entry name" value="Sec_Metabolite_Acyltrans"/>
</dbReference>
<dbReference type="Proteomes" id="UP001521222">
    <property type="component" value="Unassembled WGS sequence"/>
</dbReference>
<dbReference type="EMBL" id="JAKIXB020000024">
    <property type="protein sequence ID" value="KAL1598152.1"/>
    <property type="molecule type" value="Genomic_DNA"/>
</dbReference>